<proteinExistence type="predicted"/>
<dbReference type="Proteomes" id="UP000019812">
    <property type="component" value="Unassembled WGS sequence"/>
</dbReference>
<evidence type="ECO:0000313" key="3">
    <source>
        <dbReference type="Proteomes" id="UP000019812"/>
    </source>
</evidence>
<organism evidence="2 3">
    <name type="scientific">Candidatus Accumulibacter vicinus</name>
    <dbReference type="NCBI Taxonomy" id="2954382"/>
    <lineage>
        <taxon>Bacteria</taxon>
        <taxon>Pseudomonadati</taxon>
        <taxon>Pseudomonadota</taxon>
        <taxon>Betaproteobacteria</taxon>
        <taxon>Candidatus Accumulibacter</taxon>
    </lineage>
</organism>
<gene>
    <name evidence="2" type="ORF">CAPSK01_001572</name>
</gene>
<reference evidence="2 3" key="1">
    <citation type="submission" date="2014-07" db="EMBL/GenBank/DDBJ databases">
        <title>Expanding our view of genomic diversity in Candidatus Accumulibacter clades.</title>
        <authorList>
            <person name="Skennerton C.T."/>
            <person name="Barr J.J."/>
            <person name="Slater F.R."/>
            <person name="Bond P.L."/>
            <person name="Tyson G.W."/>
        </authorList>
    </citation>
    <scope>NUCLEOTIDE SEQUENCE [LARGE SCALE GENOMIC DNA]</scope>
    <source>
        <strain evidence="3">SK-01</strain>
    </source>
</reference>
<name>A0A084Y1X4_9PROT</name>
<evidence type="ECO:0000256" key="1">
    <source>
        <dbReference type="SAM" id="MobiDB-lite"/>
    </source>
</evidence>
<dbReference type="EMBL" id="JDSS02000019">
    <property type="protein sequence ID" value="KFB68718.1"/>
    <property type="molecule type" value="Genomic_DNA"/>
</dbReference>
<dbReference type="AlphaFoldDB" id="A0A084Y1X4"/>
<feature type="region of interest" description="Disordered" evidence="1">
    <location>
        <begin position="55"/>
        <end position="88"/>
    </location>
</feature>
<sequence length="215" mass="22979">MPTAGVSFRNMVIALPRTVGTGLAARMADLDARYRAAGLDGRGYGRQFLSLGVIPEPGAGGSNPPFRGDSRRLDGDQTGTAAGQPGVMGQMPVVNHAVGCGILAHGRDGNAIAQGDGFQLKRGEQFRHVESLSNGWIGEVRQRPLGHVRTMTVPWRPAGLGASLRGPGNRHFRQEYGDAFAPCQRQMLWKRYEALSLMPSAAGNRSCVTPADNCR</sequence>
<accession>A0A084Y1X4</accession>
<comment type="caution">
    <text evidence="2">The sequence shown here is derived from an EMBL/GenBank/DDBJ whole genome shotgun (WGS) entry which is preliminary data.</text>
</comment>
<evidence type="ECO:0000313" key="2">
    <source>
        <dbReference type="EMBL" id="KFB68718.1"/>
    </source>
</evidence>
<protein>
    <submittedName>
        <fullName evidence="2">Uncharacterized protein</fullName>
    </submittedName>
</protein>